<dbReference type="CDD" id="cd06260">
    <property type="entry name" value="DUF820-like"/>
    <property type="match status" value="1"/>
</dbReference>
<dbReference type="RefSeq" id="WP_194124749.1">
    <property type="nucleotide sequence ID" value="NZ_JACYGY010000002.1"/>
</dbReference>
<dbReference type="PANTHER" id="PTHR36558:SF1">
    <property type="entry name" value="RESTRICTION ENDONUCLEASE DOMAIN-CONTAINING PROTEIN-RELATED"/>
    <property type="match status" value="1"/>
</dbReference>
<dbReference type="InterPro" id="IPR011335">
    <property type="entry name" value="Restrct_endonuc-II-like"/>
</dbReference>
<dbReference type="Gene3D" id="3.90.1570.10">
    <property type="entry name" value="tt1808, chain A"/>
    <property type="match status" value="1"/>
</dbReference>
<accession>A0ABR9WLY7</accession>
<dbReference type="InterPro" id="IPR008538">
    <property type="entry name" value="Uma2"/>
</dbReference>
<proteinExistence type="predicted"/>
<feature type="domain" description="Putative restriction endonuclease" evidence="1">
    <location>
        <begin position="9"/>
        <end position="174"/>
    </location>
</feature>
<comment type="caution">
    <text evidence="2">The sequence shown here is derived from an EMBL/GenBank/DDBJ whole genome shotgun (WGS) entry which is preliminary data.</text>
</comment>
<organism evidence="2 3">
    <name type="scientific">Dyadobacter subterraneus</name>
    <dbReference type="NCBI Taxonomy" id="2773304"/>
    <lineage>
        <taxon>Bacteria</taxon>
        <taxon>Pseudomonadati</taxon>
        <taxon>Bacteroidota</taxon>
        <taxon>Cytophagia</taxon>
        <taxon>Cytophagales</taxon>
        <taxon>Spirosomataceae</taxon>
        <taxon>Dyadobacter</taxon>
    </lineage>
</organism>
<dbReference type="EMBL" id="JACYGY010000002">
    <property type="protein sequence ID" value="MBE9466530.1"/>
    <property type="molecule type" value="Genomic_DNA"/>
</dbReference>
<keyword evidence="2" id="KW-0378">Hydrolase</keyword>
<keyword evidence="2" id="KW-0255">Endonuclease</keyword>
<dbReference type="Proteomes" id="UP000634134">
    <property type="component" value="Unassembled WGS sequence"/>
</dbReference>
<dbReference type="InterPro" id="IPR012296">
    <property type="entry name" value="Nuclease_put_TT1808"/>
</dbReference>
<evidence type="ECO:0000259" key="1">
    <source>
        <dbReference type="Pfam" id="PF05685"/>
    </source>
</evidence>
<gene>
    <name evidence="2" type="ORF">IEE83_32085</name>
</gene>
<dbReference type="PANTHER" id="PTHR36558">
    <property type="entry name" value="GLR1098 PROTEIN"/>
    <property type="match status" value="1"/>
</dbReference>
<keyword evidence="2" id="KW-0540">Nuclease</keyword>
<sequence length="193" mass="22588">MSGKKYTISEFLKFEKISGTRCESYDGKFFSLPEESVNHNRIVNCIKNYLKGEILQVQSIAIAENVKLEAERNYFSPDIMLIRELEKTSRIRTVRSPILLGQVRSKYSSNSDRGYKLRQYLQISSLQYYMLVSQFECLVELYTRTEQEGFWTYQSFNKPESVISCDLLNFTLPVSAIYEGIVFLDEEKPEFEI</sequence>
<keyword evidence="3" id="KW-1185">Reference proteome</keyword>
<reference evidence="3" key="1">
    <citation type="submission" date="2023-07" db="EMBL/GenBank/DDBJ databases">
        <title>Dyadobacter sp. nov 'subterranea' isolated from contaminted grondwater.</title>
        <authorList>
            <person name="Szabo I."/>
            <person name="Al-Omari J."/>
            <person name="Szerdahelyi S.G."/>
            <person name="Rado J."/>
        </authorList>
    </citation>
    <scope>NUCLEOTIDE SEQUENCE [LARGE SCALE GENOMIC DNA]</scope>
    <source>
        <strain evidence="3">UP-52</strain>
    </source>
</reference>
<evidence type="ECO:0000313" key="2">
    <source>
        <dbReference type="EMBL" id="MBE9466530.1"/>
    </source>
</evidence>
<evidence type="ECO:0000313" key="3">
    <source>
        <dbReference type="Proteomes" id="UP000634134"/>
    </source>
</evidence>
<dbReference type="GO" id="GO:0004519">
    <property type="term" value="F:endonuclease activity"/>
    <property type="evidence" value="ECO:0007669"/>
    <property type="project" value="UniProtKB-KW"/>
</dbReference>
<protein>
    <submittedName>
        <fullName evidence="2">Uma2 family endonuclease</fullName>
    </submittedName>
</protein>
<dbReference type="Pfam" id="PF05685">
    <property type="entry name" value="Uma2"/>
    <property type="match status" value="1"/>
</dbReference>
<name>A0ABR9WLY7_9BACT</name>
<dbReference type="SUPFAM" id="SSF52980">
    <property type="entry name" value="Restriction endonuclease-like"/>
    <property type="match status" value="1"/>
</dbReference>